<evidence type="ECO:0000313" key="2">
    <source>
        <dbReference type="Proteomes" id="UP000199550"/>
    </source>
</evidence>
<proteinExistence type="predicted"/>
<organism evidence="1 2">
    <name type="scientific">Loktanella salsilacus</name>
    <dbReference type="NCBI Taxonomy" id="195913"/>
    <lineage>
        <taxon>Bacteria</taxon>
        <taxon>Pseudomonadati</taxon>
        <taxon>Pseudomonadota</taxon>
        <taxon>Alphaproteobacteria</taxon>
        <taxon>Rhodobacterales</taxon>
        <taxon>Roseobacteraceae</taxon>
        <taxon>Loktanella</taxon>
    </lineage>
</organism>
<accession>A0A1I4FD43</accession>
<protein>
    <submittedName>
        <fullName evidence="1">Uncharacterized protein</fullName>
    </submittedName>
</protein>
<dbReference type="EMBL" id="FOTF01000008">
    <property type="protein sequence ID" value="SFL14331.1"/>
    <property type="molecule type" value="Genomic_DNA"/>
</dbReference>
<dbReference type="RefSeq" id="WP_090188783.1">
    <property type="nucleotide sequence ID" value="NZ_CAXIDI010000006.1"/>
</dbReference>
<evidence type="ECO:0000313" key="1">
    <source>
        <dbReference type="EMBL" id="SFL14331.1"/>
    </source>
</evidence>
<gene>
    <name evidence="1" type="ORF">SAMN04488004_108191</name>
</gene>
<reference evidence="1 2" key="1">
    <citation type="submission" date="2016-10" db="EMBL/GenBank/DDBJ databases">
        <authorList>
            <person name="de Groot N.N."/>
        </authorList>
    </citation>
    <scope>NUCLEOTIDE SEQUENCE [LARGE SCALE GENOMIC DNA]</scope>
    <source>
        <strain evidence="1 2">DSM 16199</strain>
    </source>
</reference>
<keyword evidence="2" id="KW-1185">Reference proteome</keyword>
<dbReference type="Proteomes" id="UP000199550">
    <property type="component" value="Unassembled WGS sequence"/>
</dbReference>
<dbReference type="AlphaFoldDB" id="A0A1I4FD43"/>
<dbReference type="GeneID" id="97892649"/>
<name>A0A1I4FD43_9RHOB</name>
<dbReference type="OrthoDB" id="7563at245186"/>
<sequence>MARHPLDHIETKDGSQRLERFLRLARRDHRNAAAEALLRRPRSRNRPGGLIAGWVKARTPEQV</sequence>